<evidence type="ECO:0000256" key="5">
    <source>
        <dbReference type="SAM" id="MobiDB-lite"/>
    </source>
</evidence>
<dbReference type="GO" id="GO:0043531">
    <property type="term" value="F:ADP binding"/>
    <property type="evidence" value="ECO:0007669"/>
    <property type="project" value="InterPro"/>
</dbReference>
<keyword evidence="4" id="KW-0520">NAD</keyword>
<dbReference type="Pfam" id="PF00931">
    <property type="entry name" value="NB-ARC"/>
    <property type="match status" value="1"/>
</dbReference>
<evidence type="ECO:0000256" key="4">
    <source>
        <dbReference type="ARBA" id="ARBA00023027"/>
    </source>
</evidence>
<dbReference type="Pfam" id="PF23598">
    <property type="entry name" value="LRR_14"/>
    <property type="match status" value="1"/>
</dbReference>
<dbReference type="EMBL" id="CAMGYJ010000010">
    <property type="protein sequence ID" value="CAI0556110.1"/>
    <property type="molecule type" value="Genomic_DNA"/>
</dbReference>
<dbReference type="SUPFAM" id="SSF52058">
    <property type="entry name" value="L domain-like"/>
    <property type="match status" value="1"/>
</dbReference>
<evidence type="ECO:0000313" key="8">
    <source>
        <dbReference type="Proteomes" id="UP001154282"/>
    </source>
</evidence>
<dbReference type="FunFam" id="3.40.50.10140:FF:000007">
    <property type="entry name" value="Disease resistance protein (TIR-NBS-LRR class)"/>
    <property type="match status" value="1"/>
</dbReference>
<dbReference type="GO" id="GO:0006952">
    <property type="term" value="P:defense response"/>
    <property type="evidence" value="ECO:0007669"/>
    <property type="project" value="UniProtKB-KW"/>
</dbReference>
<dbReference type="InterPro" id="IPR032675">
    <property type="entry name" value="LRR_dom_sf"/>
</dbReference>
<dbReference type="GO" id="GO:0051707">
    <property type="term" value="P:response to other organism"/>
    <property type="evidence" value="ECO:0007669"/>
    <property type="project" value="UniProtKB-ARBA"/>
</dbReference>
<feature type="compositionally biased region" description="Acidic residues" evidence="5">
    <location>
        <begin position="1231"/>
        <end position="1241"/>
    </location>
</feature>
<accession>A0AAV0RF31</accession>
<evidence type="ECO:0000256" key="1">
    <source>
        <dbReference type="ARBA" id="ARBA00022614"/>
    </source>
</evidence>
<dbReference type="InterPro" id="IPR058192">
    <property type="entry name" value="WHD_ROQ1-like"/>
</dbReference>
<dbReference type="SMART" id="SM00255">
    <property type="entry name" value="TIR"/>
    <property type="match status" value="1"/>
</dbReference>
<dbReference type="InterPro" id="IPR001611">
    <property type="entry name" value="Leu-rich_rpt"/>
</dbReference>
<dbReference type="InterPro" id="IPR044974">
    <property type="entry name" value="Disease_R_plants"/>
</dbReference>
<proteinExistence type="predicted"/>
<dbReference type="InterPro" id="IPR000157">
    <property type="entry name" value="TIR_dom"/>
</dbReference>
<dbReference type="Pfam" id="PF23282">
    <property type="entry name" value="WHD_ROQ1"/>
    <property type="match status" value="1"/>
</dbReference>
<evidence type="ECO:0000256" key="2">
    <source>
        <dbReference type="ARBA" id="ARBA00022737"/>
    </source>
</evidence>
<feature type="region of interest" description="Disordered" evidence="5">
    <location>
        <begin position="1019"/>
        <end position="1109"/>
    </location>
</feature>
<evidence type="ECO:0000313" key="7">
    <source>
        <dbReference type="EMBL" id="CAI0556110.1"/>
    </source>
</evidence>
<dbReference type="SUPFAM" id="SSF52540">
    <property type="entry name" value="P-loop containing nucleoside triphosphate hydrolases"/>
    <property type="match status" value="1"/>
</dbReference>
<dbReference type="InterPro" id="IPR042197">
    <property type="entry name" value="Apaf_helical"/>
</dbReference>
<dbReference type="GO" id="GO:0007165">
    <property type="term" value="P:signal transduction"/>
    <property type="evidence" value="ECO:0007669"/>
    <property type="project" value="InterPro"/>
</dbReference>
<dbReference type="PROSITE" id="PS51450">
    <property type="entry name" value="LRR"/>
    <property type="match status" value="1"/>
</dbReference>
<keyword evidence="2" id="KW-0677">Repeat</keyword>
<reference evidence="7" key="1">
    <citation type="submission" date="2022-08" db="EMBL/GenBank/DDBJ databases">
        <authorList>
            <person name="Gutierrez-Valencia J."/>
        </authorList>
    </citation>
    <scope>NUCLEOTIDE SEQUENCE</scope>
</reference>
<protein>
    <recommendedName>
        <fullName evidence="6">TIR domain-containing protein</fullName>
    </recommendedName>
</protein>
<dbReference type="PANTHER" id="PTHR11017">
    <property type="entry name" value="LEUCINE-RICH REPEAT-CONTAINING PROTEIN"/>
    <property type="match status" value="1"/>
</dbReference>
<comment type="caution">
    <text evidence="7">The sequence shown here is derived from an EMBL/GenBank/DDBJ whole genome shotgun (WGS) entry which is preliminary data.</text>
</comment>
<dbReference type="PROSITE" id="PS50104">
    <property type="entry name" value="TIR"/>
    <property type="match status" value="1"/>
</dbReference>
<dbReference type="InterPro" id="IPR055414">
    <property type="entry name" value="LRR_R13L4/SHOC2-like"/>
</dbReference>
<dbReference type="InterPro" id="IPR035897">
    <property type="entry name" value="Toll_tir_struct_dom_sf"/>
</dbReference>
<dbReference type="Gene3D" id="3.40.50.300">
    <property type="entry name" value="P-loop containing nucleotide triphosphate hydrolases"/>
    <property type="match status" value="1"/>
</dbReference>
<feature type="compositionally biased region" description="Acidic residues" evidence="5">
    <location>
        <begin position="1060"/>
        <end position="1070"/>
    </location>
</feature>
<dbReference type="Proteomes" id="UP001154282">
    <property type="component" value="Unassembled WGS sequence"/>
</dbReference>
<feature type="region of interest" description="Disordered" evidence="5">
    <location>
        <begin position="1"/>
        <end position="33"/>
    </location>
</feature>
<keyword evidence="8" id="KW-1185">Reference proteome</keyword>
<dbReference type="Gene3D" id="1.10.8.430">
    <property type="entry name" value="Helical domain of apoptotic protease-activating factors"/>
    <property type="match status" value="1"/>
</dbReference>
<organism evidence="7 8">
    <name type="scientific">Linum tenue</name>
    <dbReference type="NCBI Taxonomy" id="586396"/>
    <lineage>
        <taxon>Eukaryota</taxon>
        <taxon>Viridiplantae</taxon>
        <taxon>Streptophyta</taxon>
        <taxon>Embryophyta</taxon>
        <taxon>Tracheophyta</taxon>
        <taxon>Spermatophyta</taxon>
        <taxon>Magnoliopsida</taxon>
        <taxon>eudicotyledons</taxon>
        <taxon>Gunneridae</taxon>
        <taxon>Pentapetalae</taxon>
        <taxon>rosids</taxon>
        <taxon>fabids</taxon>
        <taxon>Malpighiales</taxon>
        <taxon>Linaceae</taxon>
        <taxon>Linum</taxon>
    </lineage>
</organism>
<dbReference type="SUPFAM" id="SSF52200">
    <property type="entry name" value="Toll/Interleukin receptor TIR domain"/>
    <property type="match status" value="1"/>
</dbReference>
<dbReference type="Gene3D" id="3.40.50.10140">
    <property type="entry name" value="Toll/interleukin-1 receptor homology (TIR) domain"/>
    <property type="match status" value="1"/>
</dbReference>
<keyword evidence="3" id="KW-0611">Plant defense</keyword>
<evidence type="ECO:0000256" key="3">
    <source>
        <dbReference type="ARBA" id="ARBA00022821"/>
    </source>
</evidence>
<feature type="region of interest" description="Disordered" evidence="5">
    <location>
        <begin position="1225"/>
        <end position="1260"/>
    </location>
</feature>
<dbReference type="InterPro" id="IPR002182">
    <property type="entry name" value="NB-ARC"/>
</dbReference>
<dbReference type="SUPFAM" id="SSF46785">
    <property type="entry name" value="Winged helix' DNA-binding domain"/>
    <property type="match status" value="1"/>
</dbReference>
<dbReference type="Gene3D" id="3.80.10.10">
    <property type="entry name" value="Ribonuclease Inhibitor"/>
    <property type="match status" value="2"/>
</dbReference>
<dbReference type="Pfam" id="PF01582">
    <property type="entry name" value="TIR"/>
    <property type="match status" value="1"/>
</dbReference>
<dbReference type="InterPro" id="IPR036390">
    <property type="entry name" value="WH_DNA-bd_sf"/>
</dbReference>
<dbReference type="PANTHER" id="PTHR11017:SF559">
    <property type="entry name" value="DISEASE RESISTANCE PROTEIN CHL1"/>
    <property type="match status" value="1"/>
</dbReference>
<dbReference type="PRINTS" id="PR00364">
    <property type="entry name" value="DISEASERSIST"/>
</dbReference>
<feature type="domain" description="TIR" evidence="6">
    <location>
        <begin position="34"/>
        <end position="198"/>
    </location>
</feature>
<keyword evidence="1" id="KW-0433">Leucine-rich repeat</keyword>
<name>A0AAV0RF31_9ROSI</name>
<dbReference type="InterPro" id="IPR027417">
    <property type="entry name" value="P-loop_NTPase"/>
</dbReference>
<sequence>MTSIQQRMTPPPPPPHLPASSSSSHSHHPPHRSWKHDVFLSFRGRDTRRNFTAHLYGALTRRGIKAYRDSNELERGDSIEPSLFEAIEQSRFSIIVFSKNYAASAWCLEELVKIVECKKRLLGHTVFPVFYDVDPMDAKYRKRAFRRHEKTCGVNYKEKKRRWKEALDEVGEIVGWDARNEDQAEVVDKIAERIWDLLNQMSKTIMDEHLVGMDSRVEEVSKLIGQDSEANVRVIGICGMGGIGKTELARVVYNNLQVQFQGRSCFLPNVRESFEKHGAMHVQEHLLSNILMEKNIRIWDQEKGKTMIRDCLGDKNVLIVLDDVNNPQQLEALAGNRDWFGSGSRIIITSRDKRLIDMYGSSGEVYNLEKLSDTESLRLLSLKAFDQEEPKEGYEELSKCVLKYCQGLPLAIKVLGRSLHGRRSKHDWESRIAKLKEEYYENSIFGVLKISFDGLEAHEQGLFLDVACFFKGKDISEGKRILTSCGFDVDNGLEILTERFLMTISYGKLEMHDLLQEMGREIERRESPHNPGKRKRLWSLEDVRYVFEQAIGTEEVLAIVLDVSDKDMEQMELNEDAFLKMYNLRLLVMRNVKFDQGPASLPNGLRYIDWDGYPSQSLPASFRPNNLVELSLCHSSIKQLCCGKTKDFSNLKSLNLSHSHNLINTPDFSAMQKLERLVLEDCTSLNEINPTIGTHLQYLIHLNLNGCNMITNFPNNVRKMKSLQELLLDGTNIEQLPESIRFFTSLSKLSLKDCKSLKAVPNSISRLKHLKVLNLSGSSQLDKLEKVESLEELDVSGTAIRSPLLSNFYLNNQKGLPQLYGIGFPFLRILNLANCGLMAGDFPKDLGSNLPSLHSLDLSHNNFVILPEIAQMLKLYELHLESCKMLKSLPELPPRIKYVVVNRCESLEKLPNPIKVRSNLFFLEGFGCPKLQNRQNDGFKMFLRYLKGCWNTLLPRERSGIVVPGSRIPTWFTHQDEGISVKIPIPSIYRKRDLGDDDDHDIMGLAICVALKVADPNDRGDGGADASVHHKGSSAAAPDSELDDIVRDTYDDGMDTNYHDEDDDDDDDNDAEMREYSSNSDALDDDCYDGVNESFYHQDSSAPDGELSNEASDAYYSEVESDYDDDDDDDVEYSIDSDDEYENEDYGKCSFSRKRKYATYAEEPEEEVVEPGDHLWYFFIPYYKFIEYLKGQRHVCVELEGCEELKVMRLGCRLVRHGDIEKAYMRTNEGGGEDEDEDEDDFPHHDQEAEDGINGDEKKSNYKSQATYNICYHEDKMMMIGMYFFYGGNPNAASSSSSQTTDRASLGVYLYRR</sequence>
<gene>
    <name evidence="7" type="ORF">LITE_LOCUS47841</name>
</gene>
<evidence type="ECO:0000259" key="6">
    <source>
        <dbReference type="PROSITE" id="PS50104"/>
    </source>
</evidence>